<protein>
    <recommendedName>
        <fullName evidence="2">Cytokinin riboside 5'-monophosphate phosphoribohydrolase</fullName>
        <ecNumber evidence="2">3.2.2.n1</ecNumber>
    </recommendedName>
</protein>
<comment type="similarity">
    <text evidence="1 2">Belongs to the LOG family.</text>
</comment>
<dbReference type="RefSeq" id="WP_061947881.1">
    <property type="nucleotide sequence ID" value="NZ_LTAO01000006.1"/>
</dbReference>
<organism evidence="3 4">
    <name type="scientific">Alkalihalobacillus trypoxylicola</name>
    <dbReference type="NCBI Taxonomy" id="519424"/>
    <lineage>
        <taxon>Bacteria</taxon>
        <taxon>Bacillati</taxon>
        <taxon>Bacillota</taxon>
        <taxon>Bacilli</taxon>
        <taxon>Bacillales</taxon>
        <taxon>Bacillaceae</taxon>
        <taxon>Alkalihalobacillus</taxon>
    </lineage>
</organism>
<keyword evidence="4" id="KW-1185">Reference proteome</keyword>
<dbReference type="EMBL" id="LTAO01000006">
    <property type="protein sequence ID" value="KYG33587.1"/>
    <property type="molecule type" value="Genomic_DNA"/>
</dbReference>
<dbReference type="PANTHER" id="PTHR31223:SF70">
    <property type="entry name" value="LOG FAMILY PROTEIN YJL055W"/>
    <property type="match status" value="1"/>
</dbReference>
<evidence type="ECO:0000256" key="1">
    <source>
        <dbReference type="ARBA" id="ARBA00006763"/>
    </source>
</evidence>
<dbReference type="GO" id="GO:0009691">
    <property type="term" value="P:cytokinin biosynthetic process"/>
    <property type="evidence" value="ECO:0007669"/>
    <property type="project" value="UniProtKB-UniRule"/>
</dbReference>
<dbReference type="NCBIfam" id="TIGR00730">
    <property type="entry name" value="Rossman fold protein, TIGR00730 family"/>
    <property type="match status" value="1"/>
</dbReference>
<dbReference type="GO" id="GO:0005829">
    <property type="term" value="C:cytosol"/>
    <property type="evidence" value="ECO:0007669"/>
    <property type="project" value="TreeGrafter"/>
</dbReference>
<name>A0A162ES82_9BACI</name>
<dbReference type="Proteomes" id="UP000075806">
    <property type="component" value="Unassembled WGS sequence"/>
</dbReference>
<accession>A0A162ES82</accession>
<dbReference type="GO" id="GO:0016799">
    <property type="term" value="F:hydrolase activity, hydrolyzing N-glycosyl compounds"/>
    <property type="evidence" value="ECO:0007669"/>
    <property type="project" value="TreeGrafter"/>
</dbReference>
<dbReference type="Gene3D" id="3.40.50.450">
    <property type="match status" value="1"/>
</dbReference>
<evidence type="ECO:0000313" key="3">
    <source>
        <dbReference type="EMBL" id="KYG33587.1"/>
    </source>
</evidence>
<dbReference type="AlphaFoldDB" id="A0A162ES82"/>
<dbReference type="OrthoDB" id="9801098at2"/>
<keyword evidence="2" id="KW-0378">Hydrolase</keyword>
<dbReference type="EC" id="3.2.2.n1" evidence="2"/>
<dbReference type="Pfam" id="PF03641">
    <property type="entry name" value="Lysine_decarbox"/>
    <property type="match status" value="1"/>
</dbReference>
<dbReference type="PANTHER" id="PTHR31223">
    <property type="entry name" value="LOG FAMILY PROTEIN YJL055W"/>
    <property type="match status" value="1"/>
</dbReference>
<proteinExistence type="inferred from homology"/>
<dbReference type="InterPro" id="IPR031100">
    <property type="entry name" value="LOG_fam"/>
</dbReference>
<dbReference type="FunFam" id="3.40.50.450:FF:000012">
    <property type="entry name" value="LOG family protein YvdD"/>
    <property type="match status" value="1"/>
</dbReference>
<evidence type="ECO:0000313" key="4">
    <source>
        <dbReference type="Proteomes" id="UP000075806"/>
    </source>
</evidence>
<sequence>MKSIAVFCGSSVGNSPIYMDMAKELGKAIAQSERTLVYGGAQVGCMGAIADSALQNNGEVIGVIPEKLKNVELAHLGLTELHVVKTMHERKAKMADLSDAFVALPGGAGTLEEWFEVFTWAQLGYHQKPCAFLNINGFYDPLLKMLDHTIEEGFMREDYRELILVESNIEKLFSKLENSRSLLQAKWEK</sequence>
<comment type="caution">
    <text evidence="3">The sequence shown here is derived from an EMBL/GenBank/DDBJ whole genome shotgun (WGS) entry which is preliminary data.</text>
</comment>
<dbReference type="SUPFAM" id="SSF102405">
    <property type="entry name" value="MCP/YpsA-like"/>
    <property type="match status" value="1"/>
</dbReference>
<reference evidence="3" key="1">
    <citation type="submission" date="2016-02" db="EMBL/GenBank/DDBJ databases">
        <title>Genome sequence of Bacillus trypoxylicola KCTC 13244(T).</title>
        <authorList>
            <person name="Jeong H."/>
            <person name="Park S.-H."/>
            <person name="Choi S.-K."/>
        </authorList>
    </citation>
    <scope>NUCLEOTIDE SEQUENCE [LARGE SCALE GENOMIC DNA]</scope>
    <source>
        <strain evidence="3">KCTC 13244</strain>
    </source>
</reference>
<evidence type="ECO:0000256" key="2">
    <source>
        <dbReference type="RuleBase" id="RU363015"/>
    </source>
</evidence>
<dbReference type="STRING" id="519424.AZF04_16625"/>
<keyword evidence="2" id="KW-0203">Cytokinin biosynthesis</keyword>
<gene>
    <name evidence="3" type="ORF">AZF04_16625</name>
</gene>
<dbReference type="InterPro" id="IPR005269">
    <property type="entry name" value="LOG"/>
</dbReference>